<reference evidence="3" key="2">
    <citation type="submission" date="2020-09" db="EMBL/GenBank/DDBJ databases">
        <authorList>
            <person name="Sun Q."/>
            <person name="Zhou Y."/>
        </authorList>
    </citation>
    <scope>NUCLEOTIDE SEQUENCE</scope>
    <source>
        <strain evidence="3">CGMCC 1.15367</strain>
    </source>
</reference>
<dbReference type="AlphaFoldDB" id="A0A916ZC26"/>
<feature type="signal peptide" evidence="2">
    <location>
        <begin position="1"/>
        <end position="32"/>
    </location>
</feature>
<accession>A0A916ZC26</accession>
<sequence>MLDRMDMATVTRRLLSAVLLCLSVVLSQMAHADVPSIPPMHDVEVAQGAAASADEDAAVEHHAAGHSHGDRDDGTSKADDHTGPSDTKCASHCPSVFVPTESDDDRRDWMRQGGASIVHASLTGLPGALAERPPRT</sequence>
<keyword evidence="2" id="KW-0732">Signal</keyword>
<dbReference type="EMBL" id="BMIQ01000001">
    <property type="protein sequence ID" value="GGD87702.1"/>
    <property type="molecule type" value="Genomic_DNA"/>
</dbReference>
<feature type="chain" id="PRO_5036688243" evidence="2">
    <location>
        <begin position="33"/>
        <end position="136"/>
    </location>
</feature>
<gene>
    <name evidence="3" type="ORF">GCM10011390_03040</name>
</gene>
<evidence type="ECO:0000256" key="2">
    <source>
        <dbReference type="SAM" id="SignalP"/>
    </source>
</evidence>
<feature type="compositionally biased region" description="Basic and acidic residues" evidence="1">
    <location>
        <begin position="58"/>
        <end position="83"/>
    </location>
</feature>
<evidence type="ECO:0000256" key="1">
    <source>
        <dbReference type="SAM" id="MobiDB-lite"/>
    </source>
</evidence>
<reference evidence="3" key="1">
    <citation type="journal article" date="2014" name="Int. J. Syst. Evol. Microbiol.">
        <title>Complete genome sequence of Corynebacterium casei LMG S-19264T (=DSM 44701T), isolated from a smear-ripened cheese.</title>
        <authorList>
            <consortium name="US DOE Joint Genome Institute (JGI-PGF)"/>
            <person name="Walter F."/>
            <person name="Albersmeier A."/>
            <person name="Kalinowski J."/>
            <person name="Ruckert C."/>
        </authorList>
    </citation>
    <scope>NUCLEOTIDE SEQUENCE</scope>
    <source>
        <strain evidence="3">CGMCC 1.15367</strain>
    </source>
</reference>
<keyword evidence="4" id="KW-1185">Reference proteome</keyword>
<evidence type="ECO:0000313" key="4">
    <source>
        <dbReference type="Proteomes" id="UP000644699"/>
    </source>
</evidence>
<proteinExistence type="predicted"/>
<organism evidence="3 4">
    <name type="scientific">Aureimonas endophytica</name>
    <dbReference type="NCBI Taxonomy" id="2027858"/>
    <lineage>
        <taxon>Bacteria</taxon>
        <taxon>Pseudomonadati</taxon>
        <taxon>Pseudomonadota</taxon>
        <taxon>Alphaproteobacteria</taxon>
        <taxon>Hyphomicrobiales</taxon>
        <taxon>Aurantimonadaceae</taxon>
        <taxon>Aureimonas</taxon>
    </lineage>
</organism>
<name>A0A916ZC26_9HYPH</name>
<evidence type="ECO:0000313" key="3">
    <source>
        <dbReference type="EMBL" id="GGD87702.1"/>
    </source>
</evidence>
<dbReference type="Proteomes" id="UP000644699">
    <property type="component" value="Unassembled WGS sequence"/>
</dbReference>
<feature type="region of interest" description="Disordered" evidence="1">
    <location>
        <begin position="117"/>
        <end position="136"/>
    </location>
</feature>
<protein>
    <submittedName>
        <fullName evidence="3">Uncharacterized protein</fullName>
    </submittedName>
</protein>
<comment type="caution">
    <text evidence="3">The sequence shown here is derived from an EMBL/GenBank/DDBJ whole genome shotgun (WGS) entry which is preliminary data.</text>
</comment>
<feature type="region of interest" description="Disordered" evidence="1">
    <location>
        <begin position="45"/>
        <end position="112"/>
    </location>
</feature>
<dbReference type="RefSeq" id="WP_188906459.1">
    <property type="nucleotide sequence ID" value="NZ_BMIQ01000001.1"/>
</dbReference>